<gene>
    <name evidence="2" type="ORF">FGG08_004867</name>
</gene>
<proteinExistence type="predicted"/>
<evidence type="ECO:0000256" key="1">
    <source>
        <dbReference type="SAM" id="MobiDB-lite"/>
    </source>
</evidence>
<organism evidence="2 3">
    <name type="scientific">Glutinoglossum americanum</name>
    <dbReference type="NCBI Taxonomy" id="1670608"/>
    <lineage>
        <taxon>Eukaryota</taxon>
        <taxon>Fungi</taxon>
        <taxon>Dikarya</taxon>
        <taxon>Ascomycota</taxon>
        <taxon>Pezizomycotina</taxon>
        <taxon>Geoglossomycetes</taxon>
        <taxon>Geoglossales</taxon>
        <taxon>Geoglossaceae</taxon>
        <taxon>Glutinoglossum</taxon>
    </lineage>
</organism>
<evidence type="ECO:0008006" key="4">
    <source>
        <dbReference type="Google" id="ProtNLM"/>
    </source>
</evidence>
<comment type="caution">
    <text evidence="2">The sequence shown here is derived from an EMBL/GenBank/DDBJ whole genome shotgun (WGS) entry which is preliminary data.</text>
</comment>
<dbReference type="Pfam" id="PF14022">
    <property type="entry name" value="DUF4238"/>
    <property type="match status" value="1"/>
</dbReference>
<name>A0A9P8I1F7_9PEZI</name>
<dbReference type="OrthoDB" id="5340163at2759"/>
<dbReference type="Proteomes" id="UP000698800">
    <property type="component" value="Unassembled WGS sequence"/>
</dbReference>
<accession>A0A9P8I1F7</accession>
<reference evidence="2" key="1">
    <citation type="submission" date="2021-03" db="EMBL/GenBank/DDBJ databases">
        <title>Comparative genomics and phylogenomic investigation of the class Geoglossomycetes provide insights into ecological specialization and systematics.</title>
        <authorList>
            <person name="Melie T."/>
            <person name="Pirro S."/>
            <person name="Miller A.N."/>
            <person name="Quandt A."/>
        </authorList>
    </citation>
    <scope>NUCLEOTIDE SEQUENCE</scope>
    <source>
        <strain evidence="2">GBOQ0MN5Z8</strain>
    </source>
</reference>
<dbReference type="AlphaFoldDB" id="A0A9P8I1F7"/>
<sequence>MASARSEQPKSQYHHFIPRFILRNFSHPFKPPNPPKGSANRGKRKQKHGHHAGEPMLYSINLANDTAEVIETPVSKTFGLTDMYRDFAHDSNQHHIEEQLSRLECRAGEIVSKIRKAFDAGQTEIWLIRADRNILRKFIFIMKYRAPGFHRRFYHQNVEDYNSDDKERLQRYMREKGFQKPIDVWFDNIKAMLELKMDTRLEWMHALRKRIYPDDAEWFINNTQSFYLALCTPNCQDDEFLLTQNAYSIHEGPVSLSEDPNTGKMTTRAYTEFHIFAPISAKLIIVLRSFLLPSLLEDANEGVREWRQTMLDMNTIQHNQPEKATSLLEDLPVAKALNSYSTIVDGRRVLLSGETDTPQSNHKFCFRFFPVSTEHVNRINTIMLEESHSISMLVFKSTCGARRALESYLGMPCYRSLKAVSGNADDPRLVCLKKLEQAARQLGSSVAALYQTVEPTRVDEEETFRILGQRLASSMQDRPSDAMGPYIKLDMDQSAKMLNMRIKVDVWSQGLAPDIREEIREKVRDLFCRYAAPQRVYYYLKRIRYMKLRGTETNLTPTGKAKAAGSERLDDGPEDVIANLKHLFRDNEALCQAMCQATLNDILLIENPDYGITSQLTLDAGGMLRFQQEQHLVFSPIGIPQVSEEARAYAGGVSASLLRELRPNPLLTGDQNIEMAVRLMLREGFEGTLQGIISGAELKVLEKVLFEVVYPVFAGRCEVSE</sequence>
<dbReference type="InterPro" id="IPR025332">
    <property type="entry name" value="DUF4238"/>
</dbReference>
<feature type="region of interest" description="Disordered" evidence="1">
    <location>
        <begin position="27"/>
        <end position="53"/>
    </location>
</feature>
<evidence type="ECO:0000313" key="2">
    <source>
        <dbReference type="EMBL" id="KAH0538534.1"/>
    </source>
</evidence>
<evidence type="ECO:0000313" key="3">
    <source>
        <dbReference type="Proteomes" id="UP000698800"/>
    </source>
</evidence>
<feature type="compositionally biased region" description="Basic residues" evidence="1">
    <location>
        <begin position="41"/>
        <end position="50"/>
    </location>
</feature>
<dbReference type="EMBL" id="JAGHQL010000105">
    <property type="protein sequence ID" value="KAH0538534.1"/>
    <property type="molecule type" value="Genomic_DNA"/>
</dbReference>
<keyword evidence="3" id="KW-1185">Reference proteome</keyword>
<protein>
    <recommendedName>
        <fullName evidence="4">DUF4238 domain-containing protein</fullName>
    </recommendedName>
</protein>